<evidence type="ECO:0000256" key="1">
    <source>
        <dbReference type="SAM" id="MobiDB-lite"/>
    </source>
</evidence>
<gene>
    <name evidence="2" type="ORF">XCCB100_2810</name>
</gene>
<name>B0RVV3_XANCB</name>
<reference evidence="2 3" key="1">
    <citation type="journal article" date="2008" name="J. Biotechnol.">
        <title>The genome of Xanthomonas campestris pv. campestris B100 and its use for the reconstruction of metabolic pathways involved in xanthan biosynthesis.</title>
        <authorList>
            <person name="Vorholter F.J."/>
            <person name="Schneiker S."/>
            <person name="Goesmann A."/>
            <person name="Krause L."/>
            <person name="Bekel T."/>
            <person name="Kaiser O."/>
            <person name="Linke B."/>
            <person name="Patschkowski T."/>
            <person name="Ruckert C."/>
            <person name="Schmid J."/>
            <person name="Sidhu V.K."/>
            <person name="Sieber V."/>
            <person name="Tauch A."/>
            <person name="Watt S.A."/>
            <person name="Weisshaar B."/>
            <person name="Becker A."/>
            <person name="Niehaus K."/>
            <person name="Puhler A."/>
        </authorList>
    </citation>
    <scope>NUCLEOTIDE SEQUENCE [LARGE SCALE GENOMIC DNA]</scope>
    <source>
        <strain evidence="2 3">B100</strain>
    </source>
</reference>
<evidence type="ECO:0008006" key="4">
    <source>
        <dbReference type="Google" id="ProtNLM"/>
    </source>
</evidence>
<accession>B0RVV3</accession>
<feature type="region of interest" description="Disordered" evidence="1">
    <location>
        <begin position="1"/>
        <end position="22"/>
    </location>
</feature>
<organism evidence="2 3">
    <name type="scientific">Xanthomonas campestris pv. campestris (strain B100)</name>
    <dbReference type="NCBI Taxonomy" id="509169"/>
    <lineage>
        <taxon>Bacteria</taxon>
        <taxon>Pseudomonadati</taxon>
        <taxon>Pseudomonadota</taxon>
        <taxon>Gammaproteobacteria</taxon>
        <taxon>Lysobacterales</taxon>
        <taxon>Lysobacteraceae</taxon>
        <taxon>Xanthomonas</taxon>
    </lineage>
</organism>
<sequence length="274" mass="29397">MSHHAGSRLRASQATGFTAGPGAITTGVSDDYGYRHRRPDDRAAAWDFSSVRASEVCRRGANACARDCANADANANAEAGTPPVRCADQAKNAKQARNAAHLRRKRISRAAALGVALNPVERPAGWFLLPASVQEVAEVIGLPDAMRLAGAFCPASGGPRRASHSGRAGRIYIPQRPNGDTFKRIADLVGRDAAARLVDVLGGNQVAFPPCTAFTNRIRDESVRKAWRDGTLSAPWIGWLHDITERQVRNITQGEPRPAFDAAGRPLSKNRPPL</sequence>
<dbReference type="HOGENOM" id="CLU_1015464_0_0_6"/>
<feature type="region of interest" description="Disordered" evidence="1">
    <location>
        <begin position="254"/>
        <end position="274"/>
    </location>
</feature>
<dbReference type="AlphaFoldDB" id="B0RVV3"/>
<dbReference type="InterPro" id="IPR009057">
    <property type="entry name" value="Homeodomain-like_sf"/>
</dbReference>
<evidence type="ECO:0000313" key="2">
    <source>
        <dbReference type="EMBL" id="CAP52171.1"/>
    </source>
</evidence>
<dbReference type="KEGG" id="xca:xcc-b100_2810"/>
<dbReference type="EMBL" id="AM920689">
    <property type="protein sequence ID" value="CAP52171.1"/>
    <property type="molecule type" value="Genomic_DNA"/>
</dbReference>
<protein>
    <recommendedName>
        <fullName evidence="4">Mor transcription activator domain-containing protein</fullName>
    </recommendedName>
</protein>
<dbReference type="Proteomes" id="UP000001188">
    <property type="component" value="Chromosome"/>
</dbReference>
<evidence type="ECO:0000313" key="3">
    <source>
        <dbReference type="Proteomes" id="UP000001188"/>
    </source>
</evidence>
<dbReference type="SUPFAM" id="SSF46689">
    <property type="entry name" value="Homeodomain-like"/>
    <property type="match status" value="1"/>
</dbReference>
<proteinExistence type="predicted"/>